<evidence type="ECO:0000256" key="1">
    <source>
        <dbReference type="ARBA" id="ARBA00007791"/>
    </source>
</evidence>
<evidence type="ECO:0000313" key="4">
    <source>
        <dbReference type="Ensembl" id="ENSPMRP00000013544.1"/>
    </source>
</evidence>
<sequence length="94" mass="10582">IDVEKMKQEMCFLQAELTCYKVENENLRSGQTSNMGAVKQHVEIALQNLLRVTNHAHATIHQLVFGAETLTLVADLLKSVGRMSEVEEEVIKET</sequence>
<dbReference type="InterPro" id="IPR026757">
    <property type="entry name" value="ENTR1"/>
</dbReference>
<dbReference type="AlphaFoldDB" id="A0A670IPU9"/>
<dbReference type="GO" id="GO:0030496">
    <property type="term" value="C:midbody"/>
    <property type="evidence" value="ECO:0007669"/>
    <property type="project" value="TreeGrafter"/>
</dbReference>
<evidence type="ECO:0000313" key="5">
    <source>
        <dbReference type="Proteomes" id="UP000472272"/>
    </source>
</evidence>
<organism evidence="4 5">
    <name type="scientific">Podarcis muralis</name>
    <name type="common">Wall lizard</name>
    <name type="synonym">Lacerta muralis</name>
    <dbReference type="NCBI Taxonomy" id="64176"/>
    <lineage>
        <taxon>Eukaryota</taxon>
        <taxon>Metazoa</taxon>
        <taxon>Chordata</taxon>
        <taxon>Craniata</taxon>
        <taxon>Vertebrata</taxon>
        <taxon>Euteleostomi</taxon>
        <taxon>Lepidosauria</taxon>
        <taxon>Squamata</taxon>
        <taxon>Bifurcata</taxon>
        <taxon>Unidentata</taxon>
        <taxon>Episquamata</taxon>
        <taxon>Laterata</taxon>
        <taxon>Lacertibaenia</taxon>
        <taxon>Lacertidae</taxon>
        <taxon>Podarcis</taxon>
    </lineage>
</organism>
<dbReference type="GO" id="GO:0036064">
    <property type="term" value="C:ciliary basal body"/>
    <property type="evidence" value="ECO:0007669"/>
    <property type="project" value="TreeGrafter"/>
</dbReference>
<dbReference type="GO" id="GO:0055037">
    <property type="term" value="C:recycling endosome"/>
    <property type="evidence" value="ECO:0007669"/>
    <property type="project" value="TreeGrafter"/>
</dbReference>
<comment type="similarity">
    <text evidence="1">Belongs to the ENTR1 family.</text>
</comment>
<protein>
    <recommendedName>
        <fullName evidence="2">Endosome-associated-trafficking regulator 1</fullName>
    </recommendedName>
</protein>
<reference evidence="4" key="2">
    <citation type="submission" date="2025-08" db="UniProtKB">
        <authorList>
            <consortium name="Ensembl"/>
        </authorList>
    </citation>
    <scope>IDENTIFICATION</scope>
</reference>
<dbReference type="OMA" id="THAHATI"/>
<evidence type="ECO:0000256" key="3">
    <source>
        <dbReference type="ARBA" id="ARBA00023054"/>
    </source>
</evidence>
<dbReference type="Ensembl" id="ENSPMRT00000014468.1">
    <property type="protein sequence ID" value="ENSPMRP00000013544.1"/>
    <property type="gene ID" value="ENSPMRG00000009071.1"/>
</dbReference>
<keyword evidence="5" id="KW-1185">Reference proteome</keyword>
<dbReference type="GeneTree" id="ENSGT00390000000560"/>
<evidence type="ECO:0000256" key="2">
    <source>
        <dbReference type="ARBA" id="ARBA00016007"/>
    </source>
</evidence>
<reference evidence="4 5" key="1">
    <citation type="journal article" date="2019" name="Proc. Natl. Acad. Sci. U.S.A.">
        <title>Regulatory changes in pterin and carotenoid genes underlie balanced color polymorphisms in the wall lizard.</title>
        <authorList>
            <person name="Andrade P."/>
            <person name="Pinho C."/>
            <person name="Perez I de Lanuza G."/>
            <person name="Afonso S."/>
            <person name="Brejcha J."/>
            <person name="Rubin C.J."/>
            <person name="Wallerman O."/>
            <person name="Pereira P."/>
            <person name="Sabatino S.J."/>
            <person name="Bellati A."/>
            <person name="Pellitteri-Rosa D."/>
            <person name="Bosakova Z."/>
            <person name="Bunikis I."/>
            <person name="Carretero M.A."/>
            <person name="Feiner N."/>
            <person name="Marsik P."/>
            <person name="Pauperio F."/>
            <person name="Salvi D."/>
            <person name="Soler L."/>
            <person name="While G.M."/>
            <person name="Uller T."/>
            <person name="Font E."/>
            <person name="Andersson L."/>
            <person name="Carneiro M."/>
        </authorList>
    </citation>
    <scope>NUCLEOTIDE SEQUENCE</scope>
</reference>
<dbReference type="GO" id="GO:0045724">
    <property type="term" value="P:positive regulation of cilium assembly"/>
    <property type="evidence" value="ECO:0007669"/>
    <property type="project" value="TreeGrafter"/>
</dbReference>
<dbReference type="GO" id="GO:0032465">
    <property type="term" value="P:regulation of cytokinesis"/>
    <property type="evidence" value="ECO:0007669"/>
    <property type="project" value="TreeGrafter"/>
</dbReference>
<reference evidence="4" key="3">
    <citation type="submission" date="2025-09" db="UniProtKB">
        <authorList>
            <consortium name="Ensembl"/>
        </authorList>
    </citation>
    <scope>IDENTIFICATION</scope>
</reference>
<dbReference type="GO" id="GO:0005813">
    <property type="term" value="C:centrosome"/>
    <property type="evidence" value="ECO:0007669"/>
    <property type="project" value="TreeGrafter"/>
</dbReference>
<dbReference type="Proteomes" id="UP000472272">
    <property type="component" value="Chromosome 10"/>
</dbReference>
<dbReference type="GO" id="GO:1903566">
    <property type="term" value="P:positive regulation of protein localization to cilium"/>
    <property type="evidence" value="ECO:0007669"/>
    <property type="project" value="TreeGrafter"/>
</dbReference>
<dbReference type="GO" id="GO:0005769">
    <property type="term" value="C:early endosome"/>
    <property type="evidence" value="ECO:0007669"/>
    <property type="project" value="TreeGrafter"/>
</dbReference>
<keyword evidence="3" id="KW-0175">Coiled coil</keyword>
<proteinExistence type="inferred from homology"/>
<dbReference type="PANTHER" id="PTHR31259:SF3">
    <property type="entry name" value="ENDOSOME-ASSOCIATED-TRAFFICKING REGULATOR 1"/>
    <property type="match status" value="1"/>
</dbReference>
<accession>A0A670IPU9</accession>
<dbReference type="PANTHER" id="PTHR31259">
    <property type="entry name" value="ENDOSOME-ASSOCIATED TRAFFICKING REGULATOR 1"/>
    <property type="match status" value="1"/>
</dbReference>
<name>A0A670IPU9_PODMU</name>